<dbReference type="InterPro" id="IPR050600">
    <property type="entry name" value="SETD3_SETD6_MTase"/>
</dbReference>
<dbReference type="VEuPathDB" id="FungiDB:ASPWEDRAFT_564199"/>
<evidence type="ECO:0000259" key="1">
    <source>
        <dbReference type="PROSITE" id="PS50280"/>
    </source>
</evidence>
<gene>
    <name evidence="2" type="ORF">ASPWEDRAFT_564199</name>
</gene>
<dbReference type="AlphaFoldDB" id="A0A1L9RGZ4"/>
<dbReference type="PROSITE" id="PS50280">
    <property type="entry name" value="SET"/>
    <property type="match status" value="1"/>
</dbReference>
<dbReference type="GeneID" id="63754134"/>
<accession>A0A1L9RGZ4</accession>
<dbReference type="Proteomes" id="UP000184383">
    <property type="component" value="Unassembled WGS sequence"/>
</dbReference>
<sequence>MQPDWWPGEVHDQFTEWAASQGIVMNGVAPARFPGRGLGMIATRNIMKDEKIVIVPLDAMVTSQCLPEAFRRKFPEGTSTHALYAAFFTHGDPEDLEKYELWRKTWPHPQDFEDSMPILWPQALRASNSKYDSHSTQSVLLPPSISGSWDGIPKNRGGHEYDTFHQNLLPQQEKRLHDAWSTVVSVFPDTDWDTFAYHWLIVNTRSFFYLMPGDEAPEDRNDAMALLPFADYFNHSDVACNVNFDGANYVFRATKNYEQGEEIYMSYGAHPNDFLFAEYGFFLDDNEYESLYLDDIIFQDFDASQHEELDLQQYYGNYQLTATGACFRTEIAACIKYMTRRDWRNYVLGHSMKGVDDNKTQATIQEWIKIYAKEADRKIATLEAMKSSGENQIHSGKIDMLLKRWKQIKHLCDEALKADSC</sequence>
<dbReference type="RefSeq" id="XP_040687882.1">
    <property type="nucleotide sequence ID" value="XM_040838286.1"/>
</dbReference>
<proteinExistence type="predicted"/>
<protein>
    <recommendedName>
        <fullName evidence="1">SET domain-containing protein</fullName>
    </recommendedName>
</protein>
<dbReference type="InterPro" id="IPR001214">
    <property type="entry name" value="SET_dom"/>
</dbReference>
<dbReference type="PANTHER" id="PTHR13271:SF137">
    <property type="entry name" value="SET DOMAIN-CONTAINING PROTEIN"/>
    <property type="match status" value="1"/>
</dbReference>
<dbReference type="EMBL" id="KV878213">
    <property type="protein sequence ID" value="OJJ34206.1"/>
    <property type="molecule type" value="Genomic_DNA"/>
</dbReference>
<keyword evidence="3" id="KW-1185">Reference proteome</keyword>
<organism evidence="2 3">
    <name type="scientific">Aspergillus wentii DTO 134E9</name>
    <dbReference type="NCBI Taxonomy" id="1073089"/>
    <lineage>
        <taxon>Eukaryota</taxon>
        <taxon>Fungi</taxon>
        <taxon>Dikarya</taxon>
        <taxon>Ascomycota</taxon>
        <taxon>Pezizomycotina</taxon>
        <taxon>Eurotiomycetes</taxon>
        <taxon>Eurotiomycetidae</taxon>
        <taxon>Eurotiales</taxon>
        <taxon>Aspergillaceae</taxon>
        <taxon>Aspergillus</taxon>
        <taxon>Aspergillus subgen. Cremei</taxon>
    </lineage>
</organism>
<reference evidence="3" key="1">
    <citation type="journal article" date="2017" name="Genome Biol.">
        <title>Comparative genomics reveals high biological diversity and specific adaptations in the industrially and medically important fungal genus Aspergillus.</title>
        <authorList>
            <person name="de Vries R.P."/>
            <person name="Riley R."/>
            <person name="Wiebenga A."/>
            <person name="Aguilar-Osorio G."/>
            <person name="Amillis S."/>
            <person name="Uchima C.A."/>
            <person name="Anderluh G."/>
            <person name="Asadollahi M."/>
            <person name="Askin M."/>
            <person name="Barry K."/>
            <person name="Battaglia E."/>
            <person name="Bayram O."/>
            <person name="Benocci T."/>
            <person name="Braus-Stromeyer S.A."/>
            <person name="Caldana C."/>
            <person name="Canovas D."/>
            <person name="Cerqueira G.C."/>
            <person name="Chen F."/>
            <person name="Chen W."/>
            <person name="Choi C."/>
            <person name="Clum A."/>
            <person name="Dos Santos R.A."/>
            <person name="Damasio A.R."/>
            <person name="Diallinas G."/>
            <person name="Emri T."/>
            <person name="Fekete E."/>
            <person name="Flipphi M."/>
            <person name="Freyberg S."/>
            <person name="Gallo A."/>
            <person name="Gournas C."/>
            <person name="Habgood R."/>
            <person name="Hainaut M."/>
            <person name="Harispe M.L."/>
            <person name="Henrissat B."/>
            <person name="Hilden K.S."/>
            <person name="Hope R."/>
            <person name="Hossain A."/>
            <person name="Karabika E."/>
            <person name="Karaffa L."/>
            <person name="Karanyi Z."/>
            <person name="Krasevec N."/>
            <person name="Kuo A."/>
            <person name="Kusch H."/>
            <person name="LaButti K."/>
            <person name="Lagendijk E.L."/>
            <person name="Lapidus A."/>
            <person name="Levasseur A."/>
            <person name="Lindquist E."/>
            <person name="Lipzen A."/>
            <person name="Logrieco A.F."/>
            <person name="MacCabe A."/>
            <person name="Maekelae M.R."/>
            <person name="Malavazi I."/>
            <person name="Melin P."/>
            <person name="Meyer V."/>
            <person name="Mielnichuk N."/>
            <person name="Miskei M."/>
            <person name="Molnar A.P."/>
            <person name="Mule G."/>
            <person name="Ngan C.Y."/>
            <person name="Orejas M."/>
            <person name="Orosz E."/>
            <person name="Ouedraogo J.P."/>
            <person name="Overkamp K.M."/>
            <person name="Park H.-S."/>
            <person name="Perrone G."/>
            <person name="Piumi F."/>
            <person name="Punt P.J."/>
            <person name="Ram A.F."/>
            <person name="Ramon A."/>
            <person name="Rauscher S."/>
            <person name="Record E."/>
            <person name="Riano-Pachon D.M."/>
            <person name="Robert V."/>
            <person name="Roehrig J."/>
            <person name="Ruller R."/>
            <person name="Salamov A."/>
            <person name="Salih N.S."/>
            <person name="Samson R.A."/>
            <person name="Sandor E."/>
            <person name="Sanguinetti M."/>
            <person name="Schuetze T."/>
            <person name="Sepcic K."/>
            <person name="Shelest E."/>
            <person name="Sherlock G."/>
            <person name="Sophianopoulou V."/>
            <person name="Squina F.M."/>
            <person name="Sun H."/>
            <person name="Susca A."/>
            <person name="Todd R.B."/>
            <person name="Tsang A."/>
            <person name="Unkles S.E."/>
            <person name="van de Wiele N."/>
            <person name="van Rossen-Uffink D."/>
            <person name="Oliveira J.V."/>
            <person name="Vesth T.C."/>
            <person name="Visser J."/>
            <person name="Yu J.-H."/>
            <person name="Zhou M."/>
            <person name="Andersen M.R."/>
            <person name="Archer D.B."/>
            <person name="Baker S.E."/>
            <person name="Benoit I."/>
            <person name="Brakhage A.A."/>
            <person name="Braus G.H."/>
            <person name="Fischer R."/>
            <person name="Frisvad J.C."/>
            <person name="Goldman G.H."/>
            <person name="Houbraken J."/>
            <person name="Oakley B."/>
            <person name="Pocsi I."/>
            <person name="Scazzocchio C."/>
            <person name="Seiboth B."/>
            <person name="vanKuyk P.A."/>
            <person name="Wortman J."/>
            <person name="Dyer P.S."/>
            <person name="Grigoriev I.V."/>
        </authorList>
    </citation>
    <scope>NUCLEOTIDE SEQUENCE [LARGE SCALE GENOMIC DNA]</scope>
    <source>
        <strain evidence="3">DTO 134E9</strain>
    </source>
</reference>
<feature type="domain" description="SET" evidence="1">
    <location>
        <begin position="26"/>
        <end position="268"/>
    </location>
</feature>
<dbReference type="PANTHER" id="PTHR13271">
    <property type="entry name" value="UNCHARACTERIZED PUTATIVE METHYLTRANSFERASE"/>
    <property type="match status" value="1"/>
</dbReference>
<evidence type="ECO:0000313" key="2">
    <source>
        <dbReference type="EMBL" id="OJJ34206.1"/>
    </source>
</evidence>
<dbReference type="SMART" id="SM00317">
    <property type="entry name" value="SET"/>
    <property type="match status" value="1"/>
</dbReference>
<dbReference type="Gene3D" id="3.90.1410.10">
    <property type="entry name" value="set domain protein methyltransferase, domain 1"/>
    <property type="match status" value="1"/>
</dbReference>
<dbReference type="OrthoDB" id="341421at2759"/>
<evidence type="ECO:0000313" key="3">
    <source>
        <dbReference type="Proteomes" id="UP000184383"/>
    </source>
</evidence>
<name>A0A1L9RGZ4_ASPWE</name>
<dbReference type="STRING" id="1073089.A0A1L9RGZ4"/>
<dbReference type="InterPro" id="IPR046341">
    <property type="entry name" value="SET_dom_sf"/>
</dbReference>
<dbReference type="GO" id="GO:0016279">
    <property type="term" value="F:protein-lysine N-methyltransferase activity"/>
    <property type="evidence" value="ECO:0007669"/>
    <property type="project" value="UniProtKB-ARBA"/>
</dbReference>
<dbReference type="Pfam" id="PF00856">
    <property type="entry name" value="SET"/>
    <property type="match status" value="1"/>
</dbReference>
<dbReference type="SUPFAM" id="SSF82199">
    <property type="entry name" value="SET domain"/>
    <property type="match status" value="1"/>
</dbReference>